<evidence type="ECO:0000256" key="1">
    <source>
        <dbReference type="SAM" id="Phobius"/>
    </source>
</evidence>
<proteinExistence type="predicted"/>
<dbReference type="KEGG" id="spii:G7077_02685"/>
<keyword evidence="3" id="KW-1185">Reference proteome</keyword>
<keyword evidence="1" id="KW-0812">Transmembrane</keyword>
<organism evidence="2 3">
    <name type="scientific">Sphingomonas piscis</name>
    <dbReference type="NCBI Taxonomy" id="2714943"/>
    <lineage>
        <taxon>Bacteria</taxon>
        <taxon>Pseudomonadati</taxon>
        <taxon>Pseudomonadota</taxon>
        <taxon>Alphaproteobacteria</taxon>
        <taxon>Sphingomonadales</taxon>
        <taxon>Sphingomonadaceae</taxon>
        <taxon>Sphingomonas</taxon>
    </lineage>
</organism>
<protein>
    <submittedName>
        <fullName evidence="2">Ammonium transporter</fullName>
    </submittedName>
</protein>
<feature type="transmembrane region" description="Helical" evidence="1">
    <location>
        <begin position="57"/>
        <end position="76"/>
    </location>
</feature>
<feature type="transmembrane region" description="Helical" evidence="1">
    <location>
        <begin position="82"/>
        <end position="101"/>
    </location>
</feature>
<evidence type="ECO:0000313" key="2">
    <source>
        <dbReference type="EMBL" id="QIK79890.1"/>
    </source>
</evidence>
<gene>
    <name evidence="2" type="ORF">G7077_02685</name>
</gene>
<evidence type="ECO:0000313" key="3">
    <source>
        <dbReference type="Proteomes" id="UP000503222"/>
    </source>
</evidence>
<dbReference type="EMBL" id="CP049869">
    <property type="protein sequence ID" value="QIK79890.1"/>
    <property type="molecule type" value="Genomic_DNA"/>
</dbReference>
<dbReference type="Proteomes" id="UP000503222">
    <property type="component" value="Chromosome"/>
</dbReference>
<keyword evidence="1" id="KW-0472">Membrane</keyword>
<feature type="transmembrane region" description="Helical" evidence="1">
    <location>
        <begin position="21"/>
        <end position="37"/>
    </location>
</feature>
<sequence length="110" mass="11520">MILVALAATAARKAGLLDADTVTRIVLTIIGLMVAWYGNRMPKTFTPNASARQVQRFGGWSMALSGLLYATLWALAPFDAALWLGCGAIMAGIAATAIYGFSLRGKAKGA</sequence>
<dbReference type="AlphaFoldDB" id="A0A6G7YT24"/>
<reference evidence="2 3" key="1">
    <citation type="submission" date="2020-03" db="EMBL/GenBank/DDBJ databases">
        <title>Sphingomonas sp. nov., isolated from fish.</title>
        <authorList>
            <person name="Hyun D.-W."/>
            <person name="Bae J.-W."/>
        </authorList>
    </citation>
    <scope>NUCLEOTIDE SEQUENCE [LARGE SCALE GENOMIC DNA]</scope>
    <source>
        <strain evidence="2 3">HDW15B</strain>
    </source>
</reference>
<name>A0A6G7YT24_9SPHN</name>
<keyword evidence="1" id="KW-1133">Transmembrane helix</keyword>
<accession>A0A6G7YT24</accession>